<dbReference type="Pfam" id="PF12535">
    <property type="entry name" value="Nudix_N"/>
    <property type="match status" value="1"/>
</dbReference>
<dbReference type="PROSITE" id="PS00893">
    <property type="entry name" value="NUDIX_BOX"/>
    <property type="match status" value="1"/>
</dbReference>
<dbReference type="InterPro" id="IPR020084">
    <property type="entry name" value="NUDIX_hydrolase_CS"/>
</dbReference>
<keyword evidence="5" id="KW-1185">Reference proteome</keyword>
<gene>
    <name evidence="4" type="ORF">EI167_02295</name>
</gene>
<dbReference type="InterPro" id="IPR000086">
    <property type="entry name" value="NUDIX_hydrolase_dom"/>
</dbReference>
<keyword evidence="2 4" id="KW-0378">Hydrolase</keyword>
<name>A0ABR9FHJ9_9GAMM</name>
<evidence type="ECO:0000313" key="4">
    <source>
        <dbReference type="EMBL" id="MBE0456292.1"/>
    </source>
</evidence>
<proteinExistence type="predicted"/>
<dbReference type="SUPFAM" id="SSF55811">
    <property type="entry name" value="Nudix"/>
    <property type="match status" value="1"/>
</dbReference>
<protein>
    <submittedName>
        <fullName evidence="4">NUDIX hydrolase</fullName>
    </submittedName>
</protein>
<sequence>MSQWLAWAKQIQAISQTGKTYTKDGYDLERYEQLADISHQMLASLAEQPVSRVENLFIDEQGYPTPKVDLRAGVIVDNKILLVRERTDDKWSLPGGWADVNEAPREGIIREVLEESGYQVTNPKLIALKDRALHAYLPISAQHIYKLFFLCELIGGAPKLNLEVSEIGFFALDNLPQLSTGRVLVEDIQMLFAHYKQPDKALFID</sequence>
<evidence type="ECO:0000256" key="1">
    <source>
        <dbReference type="ARBA" id="ARBA00001946"/>
    </source>
</evidence>
<dbReference type="PANTHER" id="PTHR43046">
    <property type="entry name" value="GDP-MANNOSE MANNOSYL HYDROLASE"/>
    <property type="match status" value="1"/>
</dbReference>
<dbReference type="EMBL" id="RRZA01000004">
    <property type="protein sequence ID" value="MBE0456292.1"/>
    <property type="molecule type" value="Genomic_DNA"/>
</dbReference>
<dbReference type="InterPro" id="IPR015797">
    <property type="entry name" value="NUDIX_hydrolase-like_dom_sf"/>
</dbReference>
<dbReference type="CDD" id="cd04672">
    <property type="entry name" value="NUDIX_CDP-Chase_like"/>
    <property type="match status" value="1"/>
</dbReference>
<dbReference type="Gene3D" id="6.10.250.1120">
    <property type="match status" value="1"/>
</dbReference>
<dbReference type="PROSITE" id="PS51462">
    <property type="entry name" value="NUDIX"/>
    <property type="match status" value="1"/>
</dbReference>
<dbReference type="GO" id="GO:0016787">
    <property type="term" value="F:hydrolase activity"/>
    <property type="evidence" value="ECO:0007669"/>
    <property type="project" value="UniProtKB-KW"/>
</dbReference>
<dbReference type="Gene3D" id="3.90.79.10">
    <property type="entry name" value="Nucleoside Triphosphate Pyrophosphohydrolase"/>
    <property type="match status" value="1"/>
</dbReference>
<evidence type="ECO:0000313" key="5">
    <source>
        <dbReference type="Proteomes" id="UP000707245"/>
    </source>
</evidence>
<dbReference type="InterPro" id="IPR059176">
    <property type="entry name" value="UDP-X_N"/>
</dbReference>
<dbReference type="Pfam" id="PF00293">
    <property type="entry name" value="NUDIX"/>
    <property type="match status" value="1"/>
</dbReference>
<comment type="caution">
    <text evidence="4">The sequence shown here is derived from an EMBL/GenBank/DDBJ whole genome shotgun (WGS) entry which is preliminary data.</text>
</comment>
<comment type="cofactor">
    <cofactor evidence="1">
        <name>Mg(2+)</name>
        <dbReference type="ChEBI" id="CHEBI:18420"/>
    </cofactor>
</comment>
<organism evidence="4 5">
    <name type="scientific">Pseudoalteromonas prydzensis</name>
    <dbReference type="NCBI Taxonomy" id="182141"/>
    <lineage>
        <taxon>Bacteria</taxon>
        <taxon>Pseudomonadati</taxon>
        <taxon>Pseudomonadota</taxon>
        <taxon>Gammaproteobacteria</taxon>
        <taxon>Alteromonadales</taxon>
        <taxon>Pseudoalteromonadaceae</taxon>
        <taxon>Pseudoalteromonas</taxon>
    </lineage>
</organism>
<reference evidence="4 5" key="1">
    <citation type="submission" date="2020-07" db="EMBL/GenBank/DDBJ databases">
        <title>Halophilic bacteria isolated from french cheeses.</title>
        <authorList>
            <person name="Kothe C.I."/>
            <person name="Farah-Kraiem B."/>
            <person name="Renault P."/>
            <person name="Dridi B."/>
        </authorList>
    </citation>
    <scope>NUCLEOTIDE SEQUENCE [LARGE SCALE GENOMIC DNA]</scope>
    <source>
        <strain evidence="4 5">FME14</strain>
    </source>
</reference>
<evidence type="ECO:0000259" key="3">
    <source>
        <dbReference type="PROSITE" id="PS51462"/>
    </source>
</evidence>
<dbReference type="RefSeq" id="WP_192540559.1">
    <property type="nucleotide sequence ID" value="NZ_CASHZX010000002.1"/>
</dbReference>
<evidence type="ECO:0000256" key="2">
    <source>
        <dbReference type="ARBA" id="ARBA00022801"/>
    </source>
</evidence>
<feature type="domain" description="Nudix hydrolase" evidence="3">
    <location>
        <begin position="65"/>
        <end position="192"/>
    </location>
</feature>
<dbReference type="Proteomes" id="UP000707245">
    <property type="component" value="Unassembled WGS sequence"/>
</dbReference>
<accession>A0ABR9FHJ9</accession>
<dbReference type="PANTHER" id="PTHR43046:SF16">
    <property type="entry name" value="ADP-RIBOSE PYROPHOSPHATASE YJHB-RELATED"/>
    <property type="match status" value="1"/>
</dbReference>